<feature type="region of interest" description="Disordered" evidence="1">
    <location>
        <begin position="1"/>
        <end position="154"/>
    </location>
</feature>
<dbReference type="OrthoDB" id="1933276at2759"/>
<sequence>MGCIGSKPLQSDCPPATLPAGENLTREAPTVTNVEGEAAAQENKNEGGEGQQKVEEPLVDLSEPSPITKTDGDVPNESNNPVADLISIVDATKNSEGGQTETTKQNEDSVVAGNETKEDAPTKEDHETQKTADETKVVKAGSLEEKDKPSVTYT</sequence>
<reference evidence="2 3" key="1">
    <citation type="submission" date="2020-10" db="EMBL/GenBank/DDBJ databases">
        <title>The Coptis chinensis genome and diversification of protoberbering-type alkaloids.</title>
        <authorList>
            <person name="Wang B."/>
            <person name="Shu S."/>
            <person name="Song C."/>
            <person name="Liu Y."/>
        </authorList>
    </citation>
    <scope>NUCLEOTIDE SEQUENCE [LARGE SCALE GENOMIC DNA]</scope>
    <source>
        <strain evidence="2">HL-2020</strain>
        <tissue evidence="2">Leaf</tissue>
    </source>
</reference>
<dbReference type="Proteomes" id="UP000631114">
    <property type="component" value="Unassembled WGS sequence"/>
</dbReference>
<protein>
    <submittedName>
        <fullName evidence="2">Uncharacterized protein</fullName>
    </submittedName>
</protein>
<feature type="compositionally biased region" description="Basic and acidic residues" evidence="1">
    <location>
        <begin position="43"/>
        <end position="56"/>
    </location>
</feature>
<dbReference type="EMBL" id="JADFTS010000006">
    <property type="protein sequence ID" value="KAF9601888.1"/>
    <property type="molecule type" value="Genomic_DNA"/>
</dbReference>
<evidence type="ECO:0000313" key="3">
    <source>
        <dbReference type="Proteomes" id="UP000631114"/>
    </source>
</evidence>
<evidence type="ECO:0000256" key="1">
    <source>
        <dbReference type="SAM" id="MobiDB-lite"/>
    </source>
</evidence>
<feature type="compositionally biased region" description="Basic and acidic residues" evidence="1">
    <location>
        <begin position="115"/>
        <end position="154"/>
    </location>
</feature>
<feature type="compositionally biased region" description="Polar residues" evidence="1">
    <location>
        <begin position="92"/>
        <end position="103"/>
    </location>
</feature>
<keyword evidence="3" id="KW-1185">Reference proteome</keyword>
<gene>
    <name evidence="2" type="ORF">IFM89_023952</name>
</gene>
<organism evidence="2 3">
    <name type="scientific">Coptis chinensis</name>
    <dbReference type="NCBI Taxonomy" id="261450"/>
    <lineage>
        <taxon>Eukaryota</taxon>
        <taxon>Viridiplantae</taxon>
        <taxon>Streptophyta</taxon>
        <taxon>Embryophyta</taxon>
        <taxon>Tracheophyta</taxon>
        <taxon>Spermatophyta</taxon>
        <taxon>Magnoliopsida</taxon>
        <taxon>Ranunculales</taxon>
        <taxon>Ranunculaceae</taxon>
        <taxon>Coptidoideae</taxon>
        <taxon>Coptis</taxon>
    </lineage>
</organism>
<dbReference type="AlphaFoldDB" id="A0A835HRN0"/>
<name>A0A835HRN0_9MAGN</name>
<proteinExistence type="predicted"/>
<evidence type="ECO:0000313" key="2">
    <source>
        <dbReference type="EMBL" id="KAF9601888.1"/>
    </source>
</evidence>
<accession>A0A835HRN0</accession>
<comment type="caution">
    <text evidence="2">The sequence shown here is derived from an EMBL/GenBank/DDBJ whole genome shotgun (WGS) entry which is preliminary data.</text>
</comment>